<dbReference type="EMBL" id="PRFA01000026">
    <property type="protein sequence ID" value="PWU94521.1"/>
    <property type="molecule type" value="Genomic_DNA"/>
</dbReference>
<dbReference type="VEuPathDB" id="TriTrypDB:Tc_MARK_6689"/>
<evidence type="ECO:0000313" key="3">
    <source>
        <dbReference type="EMBL" id="PWU94521.1"/>
    </source>
</evidence>
<evidence type="ECO:0000259" key="1">
    <source>
        <dbReference type="Pfam" id="PF07999"/>
    </source>
</evidence>
<dbReference type="VEuPathDB" id="TriTrypDB:TcG_12386"/>
<dbReference type="AlphaFoldDB" id="A0A2V2VE06"/>
<dbReference type="InterPro" id="IPR046835">
    <property type="entry name" value="RHS_N"/>
</dbReference>
<protein>
    <submittedName>
        <fullName evidence="3">Putative retrotransposon hot spot (RHS) protein</fullName>
    </submittedName>
</protein>
<dbReference type="VEuPathDB" id="TriTrypDB:TcCL_Unassigned02448"/>
<name>A0A2V2VE06_TRYCR</name>
<dbReference type="NCBIfam" id="TIGR01631">
    <property type="entry name" value="Trypano_RHS"/>
    <property type="match status" value="1"/>
</dbReference>
<comment type="caution">
    <text evidence="3">The sequence shown here is derived from an EMBL/GenBank/DDBJ whole genome shotgun (WGS) entry which is preliminary data.</text>
</comment>
<proteinExistence type="predicted"/>
<dbReference type="InterPro" id="IPR046836">
    <property type="entry name" value="RHS_C"/>
</dbReference>
<reference evidence="3 4" key="1">
    <citation type="journal article" date="2018" name="Microb. Genom.">
        <title>Expanding an expanded genome: long-read sequencing of Trypanosoma cruzi.</title>
        <authorList>
            <person name="Berna L."/>
            <person name="Rodriguez M."/>
            <person name="Chiribao M.L."/>
            <person name="Parodi-Talice A."/>
            <person name="Pita S."/>
            <person name="Rijo G."/>
            <person name="Alvarez-Valin F."/>
            <person name="Robello C."/>
        </authorList>
    </citation>
    <scope>NUCLEOTIDE SEQUENCE [LARGE SCALE GENOMIC DNA]</scope>
    <source>
        <strain evidence="3 4">Dm28c</strain>
    </source>
</reference>
<dbReference type="VEuPathDB" id="TriTrypDB:C4B63_26g127"/>
<dbReference type="VEuPathDB" id="TriTrypDB:TCSYLVIO_010163"/>
<feature type="domain" description="Retrotransposon hot spot protein,C-terminal" evidence="1">
    <location>
        <begin position="198"/>
        <end position="406"/>
    </location>
</feature>
<dbReference type="Pfam" id="PF20445">
    <property type="entry name" value="RHS_N"/>
    <property type="match status" value="1"/>
</dbReference>
<dbReference type="Proteomes" id="UP000246121">
    <property type="component" value="Unassembled WGS sequence"/>
</dbReference>
<sequence>MQASDRYKRMERAVREEMDMEEDVSKLYEHCMDNLPKWLVATAEVTANVHEITKNPLDAALQEARKPTTTIVSEKLEGCYESVYNARWHHVVEVPDDNGMGMEVKEGKPKQQWTYKAVGDTLEKDDGAQQSGAPRLRLMVLTSDKAWPYTWEWEEHKSTRDCHVNCEVDRVWRIVLDDLTEWFSNFDLTLNSSPLPRVLIGTPGIGKSMAAGSYLLYQLLHYDVEKLQMVVYFIADRTFIFDKTSRTVSTYMGDFSDASFVTSLSDRGMKGYIIHDLAEPDDAPSGDLPPSGWGMVLLSLPFESNYKEWVKRRDAREIVMNCPGESDVKAMCVWMRRHQPVREQAEYWQVVKSQMDEVGPTPLYIFDERKYDNWVQRCHKTVDEATSSVLLQYTGLGFGGSWDRTKVLY</sequence>
<dbReference type="InterPro" id="IPR052980">
    <property type="entry name" value="Crinkler_effector"/>
</dbReference>
<dbReference type="PANTHER" id="PTHR33129:SF3">
    <property type="entry name" value="HOT SPOT (RHS) PROTEIN, PUTATIVE-RELATED"/>
    <property type="match status" value="1"/>
</dbReference>
<evidence type="ECO:0000313" key="4">
    <source>
        <dbReference type="Proteomes" id="UP000246121"/>
    </source>
</evidence>
<organism evidence="3 4">
    <name type="scientific">Trypanosoma cruzi</name>
    <dbReference type="NCBI Taxonomy" id="5693"/>
    <lineage>
        <taxon>Eukaryota</taxon>
        <taxon>Discoba</taxon>
        <taxon>Euglenozoa</taxon>
        <taxon>Kinetoplastea</taxon>
        <taxon>Metakinetoplastina</taxon>
        <taxon>Trypanosomatida</taxon>
        <taxon>Trypanosomatidae</taxon>
        <taxon>Trypanosoma</taxon>
        <taxon>Schizotrypanum</taxon>
    </lineage>
</organism>
<dbReference type="InterPro" id="IPR006518">
    <property type="entry name" value="Trypano_RHS"/>
</dbReference>
<accession>A0A2V2VE06</accession>
<dbReference type="VEuPathDB" id="TriTrypDB:C3747_389g13"/>
<dbReference type="VEuPathDB" id="TriTrypDB:TCDM_11643"/>
<dbReference type="Pfam" id="PF07999">
    <property type="entry name" value="RHSP"/>
    <property type="match status" value="1"/>
</dbReference>
<evidence type="ECO:0000259" key="2">
    <source>
        <dbReference type="Pfam" id="PF20445"/>
    </source>
</evidence>
<feature type="domain" description="Retrotransposon hot spot protein N-terminal" evidence="2">
    <location>
        <begin position="80"/>
        <end position="184"/>
    </location>
</feature>
<dbReference type="PANTHER" id="PTHR33129">
    <property type="entry name" value="PROTEIN KINASE DOMAIN-CONTAINING PROTEIN-RELATED"/>
    <property type="match status" value="1"/>
</dbReference>
<gene>
    <name evidence="3" type="ORF">C4B63_26g127</name>
</gene>